<dbReference type="Gene3D" id="3.30.1050.10">
    <property type="entry name" value="SCP2 sterol-binding domain"/>
    <property type="match status" value="1"/>
</dbReference>
<dbReference type="InterPro" id="IPR012854">
    <property type="entry name" value="Cu_amine_oxidase-like_N"/>
</dbReference>
<proteinExistence type="predicted"/>
<name>A0A1I2WYL0_9FIRM</name>
<dbReference type="InterPro" id="IPR036527">
    <property type="entry name" value="SCP2_sterol-bd_dom_sf"/>
</dbReference>
<evidence type="ECO:0000256" key="2">
    <source>
        <dbReference type="SAM" id="SignalP"/>
    </source>
</evidence>
<accession>A0A1I2WYL0</accession>
<evidence type="ECO:0000259" key="3">
    <source>
        <dbReference type="Pfam" id="PF02036"/>
    </source>
</evidence>
<dbReference type="Pfam" id="PF02036">
    <property type="entry name" value="SCP2"/>
    <property type="match status" value="1"/>
</dbReference>
<organism evidence="5 6">
    <name type="scientific">Desulfotruncus arcticus DSM 17038</name>
    <dbReference type="NCBI Taxonomy" id="1121424"/>
    <lineage>
        <taxon>Bacteria</taxon>
        <taxon>Bacillati</taxon>
        <taxon>Bacillota</taxon>
        <taxon>Clostridia</taxon>
        <taxon>Eubacteriales</taxon>
        <taxon>Desulfallaceae</taxon>
        <taxon>Desulfotruncus</taxon>
    </lineage>
</organism>
<dbReference type="InterPro" id="IPR003033">
    <property type="entry name" value="SCP2_sterol-bd_dom"/>
</dbReference>
<feature type="domain" description="Copper amine oxidase-like N-terminal" evidence="4">
    <location>
        <begin position="31"/>
        <end position="134"/>
    </location>
</feature>
<dbReference type="SUPFAM" id="SSF55383">
    <property type="entry name" value="Copper amine oxidase, domain N"/>
    <property type="match status" value="1"/>
</dbReference>
<dbReference type="Gene3D" id="3.30.457.10">
    <property type="entry name" value="Copper amine oxidase-like, N-terminal domain"/>
    <property type="match status" value="2"/>
</dbReference>
<feature type="signal peptide" evidence="2">
    <location>
        <begin position="1"/>
        <end position="24"/>
    </location>
</feature>
<dbReference type="Proteomes" id="UP000199337">
    <property type="component" value="Unassembled WGS sequence"/>
</dbReference>
<keyword evidence="2" id="KW-0732">Signal</keyword>
<feature type="compositionally biased region" description="Low complexity" evidence="1">
    <location>
        <begin position="135"/>
        <end position="153"/>
    </location>
</feature>
<evidence type="ECO:0000313" key="5">
    <source>
        <dbReference type="EMBL" id="SFH06424.1"/>
    </source>
</evidence>
<feature type="domain" description="SCP2" evidence="3">
    <location>
        <begin position="196"/>
        <end position="273"/>
    </location>
</feature>
<evidence type="ECO:0000259" key="4">
    <source>
        <dbReference type="Pfam" id="PF07833"/>
    </source>
</evidence>
<dbReference type="AlphaFoldDB" id="A0A1I2WYL0"/>
<dbReference type="RefSeq" id="WP_238456545.1">
    <property type="nucleotide sequence ID" value="NZ_FOOX01000015.1"/>
</dbReference>
<dbReference type="Pfam" id="PF07833">
    <property type="entry name" value="Cu_amine_oxidN1"/>
    <property type="match status" value="1"/>
</dbReference>
<protein>
    <submittedName>
        <fullName evidence="5">SCP-2 sterol transfer family protein</fullName>
    </submittedName>
</protein>
<feature type="chain" id="PRO_5011624072" evidence="2">
    <location>
        <begin position="25"/>
        <end position="283"/>
    </location>
</feature>
<dbReference type="EMBL" id="FOOX01000015">
    <property type="protein sequence ID" value="SFH06424.1"/>
    <property type="molecule type" value="Genomic_DNA"/>
</dbReference>
<evidence type="ECO:0000313" key="6">
    <source>
        <dbReference type="Proteomes" id="UP000199337"/>
    </source>
</evidence>
<dbReference type="STRING" id="341036.SAMN05660649_03696"/>
<keyword evidence="6" id="KW-1185">Reference proteome</keyword>
<feature type="region of interest" description="Disordered" evidence="1">
    <location>
        <begin position="133"/>
        <end position="174"/>
    </location>
</feature>
<evidence type="ECO:0000256" key="1">
    <source>
        <dbReference type="SAM" id="MobiDB-lite"/>
    </source>
</evidence>
<reference evidence="6" key="1">
    <citation type="submission" date="2016-10" db="EMBL/GenBank/DDBJ databases">
        <authorList>
            <person name="Varghese N."/>
            <person name="Submissions S."/>
        </authorList>
    </citation>
    <scope>NUCLEOTIDE SEQUENCE [LARGE SCALE GENOMIC DNA]</scope>
    <source>
        <strain evidence="6">DSM 17038</strain>
    </source>
</reference>
<sequence>MIKRSFLVLTLMLMLLATAVPALAGTPAVLVDGTPITLDVPPIVNNGTAMVPLRAVFEKLGFVINWNDEQQLVTATKDNTVIKLYIGGKAYKNEMEINLESPPIVVNYRTLIPMNFLSDAVDYAVELNEDSISVTSPDQAPTPPAQQAEPSTPVTTEPADQLSPSVDQTESDKPAAATPFEEYLNTLPYDTTVIANVDKEAQFVITGDNAGNYVIVIKNGTVSWYKGSSSNPAITVRTSESIWLKAASREIDPTSAIMDGLILTDGDLPFFVEIKDSFIKTAN</sequence>
<dbReference type="SUPFAM" id="SSF55718">
    <property type="entry name" value="SCP-like"/>
    <property type="match status" value="1"/>
</dbReference>
<gene>
    <name evidence="5" type="ORF">SAMN05660649_03696</name>
</gene>
<dbReference type="InterPro" id="IPR036582">
    <property type="entry name" value="Mao_N_sf"/>
</dbReference>